<proteinExistence type="predicted"/>
<name>A0A0K0EWW2_STRVS</name>
<dbReference type="Proteomes" id="UP000035680">
    <property type="component" value="Unassembled WGS sequence"/>
</dbReference>
<dbReference type="STRING" id="75913.A0A0K0EWW2"/>
<reference evidence="4" key="2">
    <citation type="submission" date="2015-08" db="UniProtKB">
        <authorList>
            <consortium name="WormBaseParasite"/>
        </authorList>
    </citation>
    <scope>IDENTIFICATION</scope>
</reference>
<dbReference type="WBParaSite" id="SVE_0101600.2">
    <property type="protein sequence ID" value="SVE_0101600.2"/>
    <property type="gene ID" value="SVE_0101600"/>
</dbReference>
<organism evidence="3 4">
    <name type="scientific">Strongyloides venezuelensis</name>
    <name type="common">Threadworm</name>
    <dbReference type="NCBI Taxonomy" id="75913"/>
    <lineage>
        <taxon>Eukaryota</taxon>
        <taxon>Metazoa</taxon>
        <taxon>Ecdysozoa</taxon>
        <taxon>Nematoda</taxon>
        <taxon>Chromadorea</taxon>
        <taxon>Rhabditida</taxon>
        <taxon>Tylenchina</taxon>
        <taxon>Panagrolaimomorpha</taxon>
        <taxon>Strongyloidoidea</taxon>
        <taxon>Strongyloididae</taxon>
        <taxon>Strongyloides</taxon>
    </lineage>
</organism>
<feature type="compositionally biased region" description="Polar residues" evidence="2">
    <location>
        <begin position="449"/>
        <end position="461"/>
    </location>
</feature>
<evidence type="ECO:0000256" key="2">
    <source>
        <dbReference type="SAM" id="MobiDB-lite"/>
    </source>
</evidence>
<keyword evidence="3" id="KW-1185">Reference proteome</keyword>
<sequence length="910" mass="105738">MHLPLSLKSSSASVGLSIKDFEYKGVKKVSSNSSIKSESETLWEHYQHDKELPEVPQTDSMDELEKLFLERLKHEEELRNYSEAHRNEEIKMEEGNEKIEKTENYSSIETLVVPRLEIPDELSKLDKNYVIPIEKKKDSQEVLHNIEVCPKKIIEISEKSRSKELIGAEKVENMLDEITKISNYKYKEDSTFMNIVKNSPTKKKNNEEKYNRDEYSLGNSPKVNFEKIGFDSSKVNVDSRNIETPRKNKEQKSKNYLPKINEGNKKVDISRENMEQKIMRHLQNVNIDSKDTETPRKSKEQKVKKSPMKSNANNNEIEAIEKNKEQIIYNKNKKDIKKNMEKNMTVENDIKTPDPSIALITISKPSKTDNKRIISHFVPEDGKNIRIVNIKVTKDDKEPDTIRSRKVHLKPPIPKFTNLKISPTRNNEPPSARSVQEREKTASPIVRSLSFNLNKSPTRRTSLNKREMEKRGEKKLPSQGKFKLPKIDKEQQNNDDESKMTKHDKNLKLPSLNKDNSLTTKIKDYKKNNILPKVNPTTSNVVKERVKQSRNVTLTKSKETEPIKSTIKIPENRLNELKTLKNIIPEKRKIYKEQEENNNLKIQLSKEKKVKQAVDDNLLCKLCKHDAIQIHPSEKGKEQHKSRKIKSFIKQQERAGILTRNSNTRQLSAIIEKSEEYKYVKLPEYSFGDAYYNEDEYVEGKLPSHGTSNFDISRENSLIPVHFDSRYVGPPSARESARILENEGDYYAGDVDLDLPCPYILPVSEEDMRSCIFNNTDLRKLKTNIPFYDWDNHSEIERSENVNKQNFGHSKSEPNLEIIISKNKEKQNPSSSTLNKITREGKYHITRRSDQMTQDKNLITREKSNLSINSDEDGRWNLAILHEGDMEKIPLPPLSYSYRSSNKKQINMYK</sequence>
<evidence type="ECO:0000313" key="4">
    <source>
        <dbReference type="WBParaSite" id="SVE_0101600.2"/>
    </source>
</evidence>
<feature type="compositionally biased region" description="Basic and acidic residues" evidence="2">
    <location>
        <begin position="288"/>
        <end position="303"/>
    </location>
</feature>
<protein>
    <submittedName>
        <fullName evidence="4">TPX2 domain-containing protein</fullName>
    </submittedName>
</protein>
<feature type="coiled-coil region" evidence="1">
    <location>
        <begin position="64"/>
        <end position="98"/>
    </location>
</feature>
<feature type="compositionally biased region" description="Basic and acidic residues" evidence="2">
    <location>
        <begin position="464"/>
        <end position="476"/>
    </location>
</feature>
<keyword evidence="1" id="KW-0175">Coiled coil</keyword>
<feature type="compositionally biased region" description="Basic and acidic residues" evidence="2">
    <location>
        <begin position="485"/>
        <end position="507"/>
    </location>
</feature>
<feature type="region of interest" description="Disordered" evidence="2">
    <location>
        <begin position="286"/>
        <end position="310"/>
    </location>
</feature>
<feature type="compositionally biased region" description="Polar residues" evidence="2">
    <location>
        <begin position="419"/>
        <end position="429"/>
    </location>
</feature>
<evidence type="ECO:0000256" key="1">
    <source>
        <dbReference type="SAM" id="Coils"/>
    </source>
</evidence>
<feature type="region of interest" description="Disordered" evidence="2">
    <location>
        <begin position="413"/>
        <end position="514"/>
    </location>
</feature>
<dbReference type="AlphaFoldDB" id="A0A0K0EWW2"/>
<accession>A0A0K0EWW2</accession>
<reference evidence="3" key="1">
    <citation type="submission" date="2014-07" db="EMBL/GenBank/DDBJ databases">
        <authorList>
            <person name="Martin A.A"/>
            <person name="De Silva N."/>
        </authorList>
    </citation>
    <scope>NUCLEOTIDE SEQUENCE</scope>
</reference>
<evidence type="ECO:0000313" key="3">
    <source>
        <dbReference type="Proteomes" id="UP000035680"/>
    </source>
</evidence>